<dbReference type="AlphaFoldDB" id="K9W7K5"/>
<sequence>MQKLYPERFDALYSAILDGIQKTAYYSQSQSWVKISKDGNW</sequence>
<dbReference type="HOGENOM" id="CLU_3272830_0_0_3"/>
<organism evidence="1 2">
    <name type="scientific">Allocoleopsis franciscana PCC 7113</name>
    <dbReference type="NCBI Taxonomy" id="1173027"/>
    <lineage>
        <taxon>Bacteria</taxon>
        <taxon>Bacillati</taxon>
        <taxon>Cyanobacteriota</taxon>
        <taxon>Cyanophyceae</taxon>
        <taxon>Coleofasciculales</taxon>
        <taxon>Coleofasciculaceae</taxon>
        <taxon>Allocoleopsis</taxon>
        <taxon>Allocoleopsis franciscana</taxon>
    </lineage>
</organism>
<dbReference type="Proteomes" id="UP000010471">
    <property type="component" value="Chromosome"/>
</dbReference>
<reference evidence="1 2" key="1">
    <citation type="submission" date="2012-06" db="EMBL/GenBank/DDBJ databases">
        <title>Finished chromosome of genome of Microcoleus sp. PCC 7113.</title>
        <authorList>
            <consortium name="US DOE Joint Genome Institute"/>
            <person name="Gugger M."/>
            <person name="Coursin T."/>
            <person name="Rippka R."/>
            <person name="Tandeau De Marsac N."/>
            <person name="Huntemann M."/>
            <person name="Wei C.-L."/>
            <person name="Han J."/>
            <person name="Detter J.C."/>
            <person name="Han C."/>
            <person name="Tapia R."/>
            <person name="Chen A."/>
            <person name="Kyrpides N."/>
            <person name="Mavromatis K."/>
            <person name="Markowitz V."/>
            <person name="Szeto E."/>
            <person name="Ivanova N."/>
            <person name="Pagani I."/>
            <person name="Pati A."/>
            <person name="Goodwin L."/>
            <person name="Nordberg H.P."/>
            <person name="Cantor M.N."/>
            <person name="Hua S.X."/>
            <person name="Woyke T."/>
            <person name="Kerfeld C.A."/>
        </authorList>
    </citation>
    <scope>NUCLEOTIDE SEQUENCE [LARGE SCALE GENOMIC DNA]</scope>
    <source>
        <strain evidence="1 2">PCC 7113</strain>
    </source>
</reference>
<gene>
    <name evidence="1" type="ORF">Mic7113_0451</name>
</gene>
<protein>
    <submittedName>
        <fullName evidence="1">Uncharacterized protein</fullName>
    </submittedName>
</protein>
<dbReference type="KEGG" id="mic:Mic7113_0451"/>
<name>K9W7K5_9CYAN</name>
<accession>K9W7K5</accession>
<proteinExistence type="predicted"/>
<evidence type="ECO:0000313" key="1">
    <source>
        <dbReference type="EMBL" id="AFZ16370.1"/>
    </source>
</evidence>
<keyword evidence="2" id="KW-1185">Reference proteome</keyword>
<dbReference type="EMBL" id="CP003630">
    <property type="protein sequence ID" value="AFZ16370.1"/>
    <property type="molecule type" value="Genomic_DNA"/>
</dbReference>
<evidence type="ECO:0000313" key="2">
    <source>
        <dbReference type="Proteomes" id="UP000010471"/>
    </source>
</evidence>